<evidence type="ECO:0000256" key="5">
    <source>
        <dbReference type="ARBA" id="ARBA00023136"/>
    </source>
</evidence>
<feature type="transmembrane region" description="Helical" evidence="7">
    <location>
        <begin position="173"/>
        <end position="192"/>
    </location>
</feature>
<accession>A0A6M8SPY3</accession>
<name>A0A6M8SPY3_9NEIS</name>
<dbReference type="AlphaFoldDB" id="A0A6M8SPY3"/>
<reference evidence="9 10" key="1">
    <citation type="submission" date="2020-05" db="EMBL/GenBank/DDBJ databases">
        <title>Complete genome sequence of Deefgea sp. D17.</title>
        <authorList>
            <person name="Bae J.-W."/>
            <person name="Han J.E."/>
        </authorList>
    </citation>
    <scope>NUCLEOTIDE SEQUENCE [LARGE SCALE GENOMIC DNA]</scope>
    <source>
        <strain evidence="9 10">D17</strain>
    </source>
</reference>
<dbReference type="Proteomes" id="UP000504844">
    <property type="component" value="Chromosome"/>
</dbReference>
<evidence type="ECO:0000313" key="9">
    <source>
        <dbReference type="EMBL" id="QKJ66204.1"/>
    </source>
</evidence>
<dbReference type="RefSeq" id="WP_173532708.1">
    <property type="nucleotide sequence ID" value="NZ_CP054143.1"/>
</dbReference>
<keyword evidence="2" id="KW-1003">Cell membrane</keyword>
<keyword evidence="4 7" id="KW-1133">Transmembrane helix</keyword>
<dbReference type="PANTHER" id="PTHR34390:SF2">
    <property type="entry name" value="SUCCINATE TRANSPORTER SUBUNIT YJJP-RELATED"/>
    <property type="match status" value="1"/>
</dbReference>
<feature type="transmembrane region" description="Helical" evidence="7">
    <location>
        <begin position="198"/>
        <end position="218"/>
    </location>
</feature>
<feature type="transmembrane region" description="Helical" evidence="7">
    <location>
        <begin position="146"/>
        <end position="166"/>
    </location>
</feature>
<evidence type="ECO:0000256" key="2">
    <source>
        <dbReference type="ARBA" id="ARBA00022475"/>
    </source>
</evidence>
<protein>
    <submittedName>
        <fullName evidence="9">Threonine/serine exporter family protein</fullName>
    </submittedName>
</protein>
<dbReference type="EMBL" id="CP054143">
    <property type="protein sequence ID" value="QKJ66204.1"/>
    <property type="molecule type" value="Genomic_DNA"/>
</dbReference>
<dbReference type="GO" id="GO:0015744">
    <property type="term" value="P:succinate transport"/>
    <property type="evidence" value="ECO:0007669"/>
    <property type="project" value="TreeGrafter"/>
</dbReference>
<keyword evidence="5 7" id="KW-0472">Membrane</keyword>
<feature type="transmembrane region" description="Helical" evidence="7">
    <location>
        <begin position="123"/>
        <end position="140"/>
    </location>
</feature>
<evidence type="ECO:0000313" key="10">
    <source>
        <dbReference type="Proteomes" id="UP000504844"/>
    </source>
</evidence>
<keyword evidence="10" id="KW-1185">Reference proteome</keyword>
<organism evidence="9 10">
    <name type="scientific">Deefgea piscis</name>
    <dbReference type="NCBI Taxonomy" id="2739061"/>
    <lineage>
        <taxon>Bacteria</taxon>
        <taxon>Pseudomonadati</taxon>
        <taxon>Pseudomonadota</taxon>
        <taxon>Betaproteobacteria</taxon>
        <taxon>Neisseriales</taxon>
        <taxon>Chitinibacteraceae</taxon>
        <taxon>Deefgea</taxon>
    </lineage>
</organism>
<evidence type="ECO:0000256" key="3">
    <source>
        <dbReference type="ARBA" id="ARBA00022692"/>
    </source>
</evidence>
<keyword evidence="3 7" id="KW-0812">Transmembrane</keyword>
<proteinExistence type="inferred from homology"/>
<dbReference type="InterPro" id="IPR050539">
    <property type="entry name" value="ThrE_Dicarb/AminoAcid_Exp"/>
</dbReference>
<dbReference type="KEGG" id="dee:HQN60_05460"/>
<dbReference type="InterPro" id="IPR010619">
    <property type="entry name" value="ThrE-like_N"/>
</dbReference>
<feature type="transmembrane region" description="Helical" evidence="7">
    <location>
        <begin position="230"/>
        <end position="253"/>
    </location>
</feature>
<evidence type="ECO:0000256" key="7">
    <source>
        <dbReference type="SAM" id="Phobius"/>
    </source>
</evidence>
<gene>
    <name evidence="9" type="ORF">HQN60_05460</name>
</gene>
<dbReference type="Pfam" id="PF06738">
    <property type="entry name" value="ThrE"/>
    <property type="match status" value="1"/>
</dbReference>
<dbReference type="GO" id="GO:0022857">
    <property type="term" value="F:transmembrane transporter activity"/>
    <property type="evidence" value="ECO:0007669"/>
    <property type="project" value="InterPro"/>
</dbReference>
<feature type="domain" description="Threonine/serine exporter-like N-terminal" evidence="8">
    <location>
        <begin position="16"/>
        <end position="252"/>
    </location>
</feature>
<evidence type="ECO:0000256" key="4">
    <source>
        <dbReference type="ARBA" id="ARBA00022989"/>
    </source>
</evidence>
<comment type="subcellular location">
    <subcellularLocation>
        <location evidence="1">Cell membrane</location>
        <topology evidence="1">Multi-pass membrane protein</topology>
    </subcellularLocation>
</comment>
<evidence type="ECO:0000256" key="6">
    <source>
        <dbReference type="ARBA" id="ARBA00034125"/>
    </source>
</evidence>
<evidence type="ECO:0000259" key="8">
    <source>
        <dbReference type="Pfam" id="PF06738"/>
    </source>
</evidence>
<comment type="similarity">
    <text evidence="6">Belongs to the ThrE exporter (TC 2.A.79) family.</text>
</comment>
<dbReference type="GO" id="GO:0005886">
    <property type="term" value="C:plasma membrane"/>
    <property type="evidence" value="ECO:0007669"/>
    <property type="project" value="UniProtKB-SubCell"/>
</dbReference>
<evidence type="ECO:0000256" key="1">
    <source>
        <dbReference type="ARBA" id="ARBA00004651"/>
    </source>
</evidence>
<dbReference type="PANTHER" id="PTHR34390">
    <property type="entry name" value="UPF0442 PROTEIN YJJB-RELATED"/>
    <property type="match status" value="1"/>
</dbReference>
<sequence>MVNMKPSQSLASVLTIALQAGLLAHQSGAGTHRTSLIIQRTAKALGAARVEVIISSTNIGATIEWGNERETGFRKAPHMGANFALLTTLNQWLCAVEQGEANPEMAQQALDEMAQKPVHYPRWLIIILVGLSCGSFAALFGGDSAAIVITTFGATLGMMVRFYCVLRHFKPSVFATAASFVALLTTGLLSHWTQTPEAALAASVLFLIPGVPLINGAADLLNANYLNGMVRFAMSGVIVLGIAIGVSLALRILGI</sequence>